<dbReference type="SUPFAM" id="SSF56176">
    <property type="entry name" value="FAD-binding/transporter-associated domain-like"/>
    <property type="match status" value="2"/>
</dbReference>
<dbReference type="Gene3D" id="3.30.43.10">
    <property type="entry name" value="Uridine Diphospho-n-acetylenolpyruvylglucosamine Reductase, domain 2"/>
    <property type="match status" value="1"/>
</dbReference>
<dbReference type="PROSITE" id="PS51387">
    <property type="entry name" value="FAD_PCMH"/>
    <property type="match status" value="1"/>
</dbReference>
<dbReference type="GO" id="GO:0004324">
    <property type="term" value="F:ferredoxin-NADP+ reductase activity"/>
    <property type="evidence" value="ECO:0007669"/>
    <property type="project" value="UniProtKB-EC"/>
</dbReference>
<keyword evidence="2 4" id="KW-0560">Oxidoreductase</keyword>
<dbReference type="OrthoDB" id="9803192at2"/>
<name>A0A6N8I477_9FIRM</name>
<dbReference type="SMART" id="SM01092">
    <property type="entry name" value="CO_deh_flav_C"/>
    <property type="match status" value="1"/>
</dbReference>
<evidence type="ECO:0000259" key="3">
    <source>
        <dbReference type="PROSITE" id="PS51387"/>
    </source>
</evidence>
<dbReference type="InterPro" id="IPR036318">
    <property type="entry name" value="FAD-bd_PCMH-like_sf"/>
</dbReference>
<evidence type="ECO:0000313" key="4">
    <source>
        <dbReference type="EMBL" id="MVB12303.1"/>
    </source>
</evidence>
<dbReference type="SUPFAM" id="SSF46548">
    <property type="entry name" value="alpha-helical ferredoxin"/>
    <property type="match status" value="1"/>
</dbReference>
<keyword evidence="1" id="KW-0285">Flavoprotein</keyword>
<dbReference type="PRINTS" id="PR00469">
    <property type="entry name" value="PNDRDTASEII"/>
</dbReference>
<dbReference type="GO" id="GO:0051536">
    <property type="term" value="F:iron-sulfur cluster binding"/>
    <property type="evidence" value="ECO:0007669"/>
    <property type="project" value="InterPro"/>
</dbReference>
<reference evidence="4 6" key="1">
    <citation type="submission" date="2019-09" db="EMBL/GenBank/DDBJ databases">
        <title>Genome sequence of Clostridium sp. EA1.</title>
        <authorList>
            <person name="Poehlein A."/>
            <person name="Bengelsdorf F.R."/>
            <person name="Daniel R."/>
        </authorList>
    </citation>
    <scope>NUCLEOTIDE SEQUENCE [LARGE SCALE GENOMIC DNA]</scope>
    <source>
        <strain evidence="4 6">EA1</strain>
    </source>
</reference>
<dbReference type="Pfam" id="PF03450">
    <property type="entry name" value="CO_deh_flav_C"/>
    <property type="match status" value="1"/>
</dbReference>
<reference evidence="5 7" key="2">
    <citation type="submission" date="2020-08" db="EMBL/GenBank/DDBJ databases">
        <title>The isolate Caproiciproducens sp. 7D4C2 produces n-caproate at mildly acidic conditions from hexoses: genome and rBOX comparison with related strains and chain-elongating bacteria.</title>
        <authorList>
            <person name="Esquivel-Elizondo S."/>
            <person name="Bagci C."/>
            <person name="Temovska M."/>
            <person name="Jeon B.S."/>
            <person name="Bessarab I."/>
            <person name="Williams R.B.H."/>
            <person name="Huson D.H."/>
            <person name="Angenent L.T."/>
        </authorList>
    </citation>
    <scope>NUCLEOTIDE SEQUENCE [LARGE SCALE GENOMIC DNA]</scope>
    <source>
        <strain evidence="5 7">7D4C2</strain>
    </source>
</reference>
<dbReference type="Gene3D" id="3.30.465.10">
    <property type="match status" value="2"/>
</dbReference>
<dbReference type="AlphaFoldDB" id="A0A6N8I477"/>
<dbReference type="GO" id="GO:0071949">
    <property type="term" value="F:FAD binding"/>
    <property type="evidence" value="ECO:0007669"/>
    <property type="project" value="InterPro"/>
</dbReference>
<evidence type="ECO:0000313" key="5">
    <source>
        <dbReference type="EMBL" id="QNK39771.1"/>
    </source>
</evidence>
<dbReference type="SUPFAM" id="SSF55447">
    <property type="entry name" value="CO dehydrogenase flavoprotein C-terminal domain-like"/>
    <property type="match status" value="1"/>
</dbReference>
<dbReference type="PANTHER" id="PTHR42783">
    <property type="entry name" value="GLUTAMATE SYNTHASE [NADPH] SMALL CHAIN"/>
    <property type="match status" value="1"/>
</dbReference>
<dbReference type="InterPro" id="IPR016166">
    <property type="entry name" value="FAD-bd_PCMH"/>
</dbReference>
<dbReference type="KEGG" id="cfem:HCR03_13715"/>
<dbReference type="EC" id="1.18.1.2" evidence="4"/>
<organism evidence="4 6">
    <name type="scientific">Caproicibacter fermentans</name>
    <dbReference type="NCBI Taxonomy" id="2576756"/>
    <lineage>
        <taxon>Bacteria</taxon>
        <taxon>Bacillati</taxon>
        <taxon>Bacillota</taxon>
        <taxon>Clostridia</taxon>
        <taxon>Eubacteriales</taxon>
        <taxon>Acutalibacteraceae</taxon>
        <taxon>Caproicibacter</taxon>
    </lineage>
</organism>
<dbReference type="SUPFAM" id="SSF51971">
    <property type="entry name" value="Nucleotide-binding domain"/>
    <property type="match status" value="1"/>
</dbReference>
<accession>A0A6N8I477</accession>
<dbReference type="InterPro" id="IPR028261">
    <property type="entry name" value="DPD_II"/>
</dbReference>
<dbReference type="InterPro" id="IPR016167">
    <property type="entry name" value="FAD-bd_PCMH_sub1"/>
</dbReference>
<dbReference type="Gene3D" id="3.30.390.50">
    <property type="entry name" value="CO dehydrogenase flavoprotein, C-terminal domain"/>
    <property type="match status" value="1"/>
</dbReference>
<dbReference type="Proteomes" id="UP000469440">
    <property type="component" value="Unassembled WGS sequence"/>
</dbReference>
<dbReference type="Proteomes" id="UP000515909">
    <property type="component" value="Chromosome"/>
</dbReference>
<proteinExistence type="predicted"/>
<dbReference type="Pfam" id="PF14691">
    <property type="entry name" value="Fer4_20"/>
    <property type="match status" value="1"/>
</dbReference>
<dbReference type="Gene3D" id="3.50.50.60">
    <property type="entry name" value="FAD/NAD(P)-binding domain"/>
    <property type="match status" value="3"/>
</dbReference>
<dbReference type="PANTHER" id="PTHR42783:SF3">
    <property type="entry name" value="GLUTAMATE SYNTHASE [NADPH] SMALL CHAIN-RELATED"/>
    <property type="match status" value="1"/>
</dbReference>
<feature type="domain" description="FAD-binding PCMH-type" evidence="3">
    <location>
        <begin position="1"/>
        <end position="202"/>
    </location>
</feature>
<gene>
    <name evidence="4" type="ORF">CAFE_30360</name>
    <name evidence="5" type="ORF">HCR03_13715</name>
</gene>
<dbReference type="InterPro" id="IPR009051">
    <property type="entry name" value="Helical_ferredxn"/>
</dbReference>
<protein>
    <submittedName>
        <fullName evidence="5">FAD binding domain-containing protein</fullName>
    </submittedName>
    <submittedName>
        <fullName evidence="4">Ferredoxin--NADP reductase</fullName>
        <ecNumber evidence="4">1.18.1.2</ecNumber>
    </submittedName>
</protein>
<dbReference type="Gene3D" id="1.10.1060.10">
    <property type="entry name" value="Alpha-helical ferredoxin"/>
    <property type="match status" value="1"/>
</dbReference>
<dbReference type="InterPro" id="IPR036683">
    <property type="entry name" value="CO_DH_flav_C_dom_sf"/>
</dbReference>
<keyword evidence="6" id="KW-1185">Reference proteome</keyword>
<dbReference type="InterPro" id="IPR036188">
    <property type="entry name" value="FAD/NAD-bd_sf"/>
</dbReference>
<dbReference type="InterPro" id="IPR016169">
    <property type="entry name" value="FAD-bd_PCMH_sub2"/>
</dbReference>
<sequence length="788" mass="86224">MKNFEYKRAESFEQAGEMLAEKGKNVLIAGGTDLIGSLKDRILPEYPDALIDIKRIPGSDTVSVEDGVLKIGALATLTQVAESSETKQFAPLLAEAAKSVATPLIRNKGTIGGNVCQDVRCWFYRYPHETGGRLICARKGGDQCYACQGDSRYHSVFGGMRAHANPCSVGCPAGTDIPAYLQKIREGNWDAAARIVLRVNPLPMLTSRVCPHPCQKNCNQRKHGESVNIHCVERSLGDYILKNMHKYYRAPDSETGKSVAIVGGGPAGLTAAYYLRGQGHRVTVYDKMEEAGGVLMYGIPEYRLPKHYVRAVVKAIADMGVEFRCGTEVGRDIKIEEIEASNDSVFLDTGAWKQPLLGLDGESLTQFGLNFLVEVKQFMRKQIDKNVLVCGGGNVAMDVALTAVRLGAEKVTLVCLEQREEMPATEEEIARALEEGVEIINGRGLSKVIYENDRVVGMETNRCLSVRDENGRFHPTYDDSDLFTLKSDCVILATGQKVDLDFLGDKFKDEVKSARGLIEVGEHNETRKPGVYAGGDAATGPDIAIRAIRAGGNAAKNISSYLGFPVHECRGDQDDGFLRFDREGTQAHQANRQRELPVSQRTLADEDEYSYEDGTAEKEAKRCMNCGCYAVNPSDIATALMALDATVVTTRRRVKAKDFCTAALRVSDQLLPSEVIEAFEVPVVQGAVMHYDKFRLRKSVDFAIVSVASLYRAENGRFTGARIVLGGVAPVPLEAKEAEGYLIGKPVGKETAEAAAKLATRNAVPFEKNQYKVNELEAVLKASILRIK</sequence>
<dbReference type="InterPro" id="IPR005107">
    <property type="entry name" value="CO_DH_flav_C"/>
</dbReference>
<evidence type="ECO:0000313" key="7">
    <source>
        <dbReference type="Proteomes" id="UP000515909"/>
    </source>
</evidence>
<evidence type="ECO:0000256" key="1">
    <source>
        <dbReference type="ARBA" id="ARBA00022630"/>
    </source>
</evidence>
<dbReference type="EMBL" id="CP060286">
    <property type="protein sequence ID" value="QNK39771.1"/>
    <property type="molecule type" value="Genomic_DNA"/>
</dbReference>
<dbReference type="PRINTS" id="PR00368">
    <property type="entry name" value="FADPNR"/>
</dbReference>
<dbReference type="Pfam" id="PF00941">
    <property type="entry name" value="FAD_binding_5"/>
    <property type="match status" value="1"/>
</dbReference>
<dbReference type="EMBL" id="VWXL01000085">
    <property type="protein sequence ID" value="MVB12303.1"/>
    <property type="molecule type" value="Genomic_DNA"/>
</dbReference>
<evidence type="ECO:0000256" key="2">
    <source>
        <dbReference type="ARBA" id="ARBA00023002"/>
    </source>
</evidence>
<dbReference type="Pfam" id="PF07992">
    <property type="entry name" value="Pyr_redox_2"/>
    <property type="match status" value="1"/>
</dbReference>
<evidence type="ECO:0000313" key="6">
    <source>
        <dbReference type="Proteomes" id="UP000469440"/>
    </source>
</evidence>
<accession>A0A7G8T830</accession>
<dbReference type="RefSeq" id="WP_156991096.1">
    <property type="nucleotide sequence ID" value="NZ_CP060286.1"/>
</dbReference>
<dbReference type="InterPro" id="IPR002346">
    <property type="entry name" value="Mopterin_DH_FAD-bd"/>
</dbReference>
<dbReference type="InterPro" id="IPR023753">
    <property type="entry name" value="FAD/NAD-binding_dom"/>
</dbReference>